<dbReference type="OrthoDB" id="2563277at2759"/>
<feature type="compositionally biased region" description="Low complexity" evidence="1">
    <location>
        <begin position="12"/>
        <end position="26"/>
    </location>
</feature>
<feature type="region of interest" description="Disordered" evidence="1">
    <location>
        <begin position="541"/>
        <end position="567"/>
    </location>
</feature>
<feature type="region of interest" description="Disordered" evidence="1">
    <location>
        <begin position="2068"/>
        <end position="2141"/>
    </location>
</feature>
<gene>
    <name evidence="2" type="ORF">EXIGLDRAFT_75642</name>
</gene>
<feature type="compositionally biased region" description="Polar residues" evidence="1">
    <location>
        <begin position="632"/>
        <end position="642"/>
    </location>
</feature>
<feature type="compositionally biased region" description="Polar residues" evidence="1">
    <location>
        <begin position="1854"/>
        <end position="1869"/>
    </location>
</feature>
<feature type="region of interest" description="Disordered" evidence="1">
    <location>
        <begin position="631"/>
        <end position="658"/>
    </location>
</feature>
<dbReference type="InParanoid" id="A0A165HSB7"/>
<feature type="compositionally biased region" description="Basic and acidic residues" evidence="1">
    <location>
        <begin position="201"/>
        <end position="213"/>
    </location>
</feature>
<feature type="region of interest" description="Disordered" evidence="1">
    <location>
        <begin position="672"/>
        <end position="696"/>
    </location>
</feature>
<feature type="region of interest" description="Disordered" evidence="1">
    <location>
        <begin position="1774"/>
        <end position="1806"/>
    </location>
</feature>
<feature type="compositionally biased region" description="Basic and acidic residues" evidence="1">
    <location>
        <begin position="170"/>
        <end position="191"/>
    </location>
</feature>
<dbReference type="Proteomes" id="UP000077266">
    <property type="component" value="Unassembled WGS sequence"/>
</dbReference>
<evidence type="ECO:0000256" key="1">
    <source>
        <dbReference type="SAM" id="MobiDB-lite"/>
    </source>
</evidence>
<feature type="region of interest" description="Disordered" evidence="1">
    <location>
        <begin position="1055"/>
        <end position="1083"/>
    </location>
</feature>
<feature type="compositionally biased region" description="Polar residues" evidence="1">
    <location>
        <begin position="1233"/>
        <end position="1254"/>
    </location>
</feature>
<sequence>MASYSRRSELLLPARATATPRNAATPLPQPSYIPPHNPYAAFGTPPAPAPPAIPTIRLTTATPAQSSTSGSPLAPRQSSEPRAKLVPKRSKLSLLVSKNKDAQKGRDISDIMRRVGADGDTSRSFDIYVDPADDPEIGEIVVVQRKKSRVALGDIGWSLNVDSAAQQVAEKVKEPPKEKTKENKENGEEKSNWWTRTMGRGRRDSKEKDEKQRGRSKSPGPFRSLSASVVPQSTGGRPPTQRTHSLDAGLLMSIPTAAVSTASLLTPSVQNPDPFAAHPIFPSSIPPPTRPATPTFGLTVDPHPAPAPSQRSATLSFGSGAYLAPPSVPGAPDKNGSLAIRAMRSVKSLARLGSWAQLRGGDDKENPKQESSSKRDTAKREKRSSKSSKTGSVSSAMALDTKRLSTESTAAPRRNKQSTGAESILSSASGGSADPRRVSTGSSVRWDPSVMDTVRDATRRVSGSTVSTKRSSTDSKTERSKKDKGSKRDTHSHSDARKRGALPTWSDPNTPAASSSLPPPTPPSLTRAQSELHMAVMYAKSFSESPESSKRGGHPNWSLDPQPPTPPIMEVEEDPMILHDTPAKKNRPRPMSEQLLGERHRAALMDEDPLALLNAATSDLASLINRLDLRTPDSTPHTSRTRFSADDLTEPLPSARGSPIRRAATMGLSSIVTSVPGTPKTSHPQQPTSPQSGRGHQISITSLRPYAQSRTPSKRHSGVATTMTVQTSHSVIGQPIIPLPMSPSQLKKDALGTREALPKLRSVGSLSKTSAAAPATPTTESQNTLRGTLKRRSTQMLAAIFSTPELPPRPESPPPPIQPLAPPPPRPALSPATKAKTLRPSRNLLRKDDQAPSTSSLNVPPLSNDVNNMSPTIVKKKLVSSRTTPKNDGTIRTPPTMTTTTTTKSTPSSSKTATPTPASHDITSTSPKLPPGSTFGISRPPSKTLRTPSAAPDTPTPPSTRACGHVRKSSSLVPLVPQKGHARKASGQISLDQRRNLGMKGTLGMGSTGDVELDEGDSDVPDELQTIISSAENTVAFPSPSLEPDSGAVLSRQLVARPTPPSPGPPPPMPPPTPATTPAGTLNLPIPRRISIPVFQAFVGEEGHEVVAASPTESAEDTKKSFDFTGEIASLSQSARVDGTFVDQLEAAFQTPAKMSGLNFDVSFVPPVPPIPLAFRPSAGASRSVPEPNILDGLDAESLQEVEVTTKTDCGASSEGDEDREDDCVQIQPRLSHPSNVELNRSFRFGNSSPTSASAPKHKPSLFSVDHNLTLGDIIPPPAHVEHVRAASMSDNSDDSVMKSIISHVQPLPHSFEKAVRERLSSISECDTASKRQARQNAYQTLVRGRHGHSPSEASFQGLPTFGDIRNKWEFGMSAQRAAGPPPSSRRRPHARQISEISIASVSDYGVVLNGGKPDPFNLGPAHMMAADEASVAMDDTFDFRRGHVRNPSVDSDRSSFYFRSAPVWRTHHRRNTSVWSNSEMPSFPPPSMYQRTGHKRSDSTNSANSVALAYGNLGANGGRAAWARHRQDPSRDSIMSEFSMVRLGRPGVGDKMFESAGLPLTSIAASPPESVASDAESERRMATIKPSFETKRTSVDSLFEESDRRSSVSSSSESIFGYGDANAGMQGNLFGHGHLRPYSALSNSVGSGDSTKEDETMFTMLGGGHVRRASLSSLVDASPLGVRNRRMQHDYESGYEVHPLSSPERVSSPEGRSRIVEKPSYKFGPERMLKAQAGTLSRDSLELSCLSAEGEDMTSADVSVVFSRPMPVSRSRPATILLPAVSGTDTPPLSPSTGSSSGSSNDSQSSIDIERLKLVMERSANSSSLDVPGARLRPRGQGHRRRVSQYSQYSRSNSMIETIQEEASSPTSARPDASFMFPPPAHADHSVVVVDQDIDALDWDEDSWLQALRRYYELHREANEEVETSRKLWNDTPWSIHALQSFQPPSHPAGMKAMLEHSQKTYLPLPFEMRQRRVSLRSRASPYGRTYTITVSPKNVHPGNMTNTSILQELSTNIASPPPVTELKPKPKKANTPAPALAAVNPLSPFHFEFLDNPPSVPAVPEPVLAPRQRVPSATRRNALGWSKRSTPKEVKSSNKENAPPSGVVLMSPTESLRISRPRPKGRVTSGQTPAASRGIGVKA</sequence>
<feature type="compositionally biased region" description="Pro residues" evidence="1">
    <location>
        <begin position="27"/>
        <end position="37"/>
    </location>
</feature>
<feature type="compositionally biased region" description="Basic and acidic residues" evidence="1">
    <location>
        <begin position="471"/>
        <end position="498"/>
    </location>
</feature>
<feature type="compositionally biased region" description="Polar residues" evidence="1">
    <location>
        <begin position="65"/>
        <end position="80"/>
    </location>
</feature>
<feature type="compositionally biased region" description="Basic residues" evidence="1">
    <location>
        <begin position="1833"/>
        <end position="1844"/>
    </location>
</feature>
<dbReference type="STRING" id="1314781.A0A165HSB7"/>
<feature type="region of interest" description="Disordered" evidence="1">
    <location>
        <begin position="1594"/>
        <end position="1613"/>
    </location>
</feature>
<name>A0A165HSB7_EXIGL</name>
<feature type="region of interest" description="Disordered" evidence="1">
    <location>
        <begin position="1695"/>
        <end position="1714"/>
    </location>
</feature>
<feature type="region of interest" description="Disordered" evidence="1">
    <location>
        <begin position="1473"/>
        <end position="1503"/>
    </location>
</feature>
<feature type="compositionally biased region" description="Low complexity" evidence="1">
    <location>
        <begin position="769"/>
        <end position="779"/>
    </location>
</feature>
<feature type="region of interest" description="Disordered" evidence="1">
    <location>
        <begin position="1820"/>
        <end position="1871"/>
    </location>
</feature>
<feature type="region of interest" description="Disordered" evidence="1">
    <location>
        <begin position="168"/>
        <end position="244"/>
    </location>
</feature>
<proteinExistence type="predicted"/>
<feature type="region of interest" description="Disordered" evidence="1">
    <location>
        <begin position="758"/>
        <end position="788"/>
    </location>
</feature>
<feature type="compositionally biased region" description="Pro residues" evidence="1">
    <location>
        <begin position="1058"/>
        <end position="1075"/>
    </location>
</feature>
<keyword evidence="3" id="KW-1185">Reference proteome</keyword>
<evidence type="ECO:0000313" key="3">
    <source>
        <dbReference type="Proteomes" id="UP000077266"/>
    </source>
</evidence>
<feature type="compositionally biased region" description="Polar residues" evidence="1">
    <location>
        <begin position="461"/>
        <end position="470"/>
    </location>
</feature>
<feature type="compositionally biased region" description="Low complexity" evidence="1">
    <location>
        <begin position="54"/>
        <end position="64"/>
    </location>
</feature>
<feature type="region of interest" description="Disordered" evidence="1">
    <location>
        <begin position="282"/>
        <end position="336"/>
    </location>
</feature>
<feature type="region of interest" description="Disordered" evidence="1">
    <location>
        <begin position="802"/>
        <end position="1019"/>
    </location>
</feature>
<feature type="compositionally biased region" description="Basic and acidic residues" evidence="1">
    <location>
        <begin position="360"/>
        <end position="379"/>
    </location>
</feature>
<feature type="region of interest" description="Disordered" evidence="1">
    <location>
        <begin position="1"/>
        <end position="90"/>
    </location>
</feature>
<feature type="compositionally biased region" description="Low complexity" evidence="1">
    <location>
        <begin position="893"/>
        <end position="919"/>
    </location>
</feature>
<feature type="compositionally biased region" description="Low complexity" evidence="1">
    <location>
        <begin position="1783"/>
        <end position="1806"/>
    </location>
</feature>
<feature type="compositionally biased region" description="Polar residues" evidence="1">
    <location>
        <begin position="417"/>
        <end position="430"/>
    </location>
</feature>
<dbReference type="EMBL" id="KV426009">
    <property type="protein sequence ID" value="KZV92391.1"/>
    <property type="molecule type" value="Genomic_DNA"/>
</dbReference>
<feature type="compositionally biased region" description="Polar residues" evidence="1">
    <location>
        <begin position="225"/>
        <end position="243"/>
    </location>
</feature>
<accession>A0A165HSB7</accession>
<reference evidence="2 3" key="1">
    <citation type="journal article" date="2016" name="Mol. Biol. Evol.">
        <title>Comparative Genomics of Early-Diverging Mushroom-Forming Fungi Provides Insights into the Origins of Lignocellulose Decay Capabilities.</title>
        <authorList>
            <person name="Nagy L.G."/>
            <person name="Riley R."/>
            <person name="Tritt A."/>
            <person name="Adam C."/>
            <person name="Daum C."/>
            <person name="Floudas D."/>
            <person name="Sun H."/>
            <person name="Yadav J.S."/>
            <person name="Pangilinan J."/>
            <person name="Larsson K.H."/>
            <person name="Matsuura K."/>
            <person name="Barry K."/>
            <person name="Labutti K."/>
            <person name="Kuo R."/>
            <person name="Ohm R.A."/>
            <person name="Bhattacharya S.S."/>
            <person name="Shirouzu T."/>
            <person name="Yoshinaga Y."/>
            <person name="Martin F.M."/>
            <person name="Grigoriev I.V."/>
            <person name="Hibbett D.S."/>
        </authorList>
    </citation>
    <scope>NUCLEOTIDE SEQUENCE [LARGE SCALE GENOMIC DNA]</scope>
    <source>
        <strain evidence="2 3">HHB12029</strain>
    </source>
</reference>
<feature type="compositionally biased region" description="Pro residues" evidence="1">
    <location>
        <begin position="805"/>
        <end position="828"/>
    </location>
</feature>
<feature type="region of interest" description="Disordered" evidence="1">
    <location>
        <begin position="1228"/>
        <end position="1259"/>
    </location>
</feature>
<feature type="region of interest" description="Disordered" evidence="1">
    <location>
        <begin position="356"/>
        <end position="526"/>
    </location>
</feature>
<evidence type="ECO:0000313" key="2">
    <source>
        <dbReference type="EMBL" id="KZV92391.1"/>
    </source>
</evidence>
<organism evidence="2 3">
    <name type="scientific">Exidia glandulosa HHB12029</name>
    <dbReference type="NCBI Taxonomy" id="1314781"/>
    <lineage>
        <taxon>Eukaryota</taxon>
        <taxon>Fungi</taxon>
        <taxon>Dikarya</taxon>
        <taxon>Basidiomycota</taxon>
        <taxon>Agaricomycotina</taxon>
        <taxon>Agaricomycetes</taxon>
        <taxon>Auriculariales</taxon>
        <taxon>Exidiaceae</taxon>
        <taxon>Exidia</taxon>
    </lineage>
</organism>
<protein>
    <submittedName>
        <fullName evidence="2">Uncharacterized protein</fullName>
    </submittedName>
</protein>